<protein>
    <submittedName>
        <fullName evidence="2">Uncharacterized protein</fullName>
    </submittedName>
</protein>
<dbReference type="AlphaFoldDB" id="A0A8X7PMW9"/>
<evidence type="ECO:0000313" key="2">
    <source>
        <dbReference type="EMBL" id="KAG2254035.1"/>
    </source>
</evidence>
<keyword evidence="3" id="KW-1185">Reference proteome</keyword>
<accession>A0A8X7PMW9</accession>
<proteinExistence type="predicted"/>
<keyword evidence="1" id="KW-0732">Signal</keyword>
<sequence>MPSSEPRSVRLKVILVPLLRILPPLSPCPSCGSGLIHGAWRFVVWSEDMVVGKVFCGGEAARLDQGSTP</sequence>
<comment type="caution">
    <text evidence="2">The sequence shown here is derived from an EMBL/GenBank/DDBJ whole genome shotgun (WGS) entry which is preliminary data.</text>
</comment>
<dbReference type="Proteomes" id="UP000886595">
    <property type="component" value="Unassembled WGS sequence"/>
</dbReference>
<feature type="chain" id="PRO_5036489084" evidence="1">
    <location>
        <begin position="28"/>
        <end position="69"/>
    </location>
</feature>
<gene>
    <name evidence="2" type="ORF">Bca52824_084171</name>
</gene>
<organism evidence="2 3">
    <name type="scientific">Brassica carinata</name>
    <name type="common">Ethiopian mustard</name>
    <name type="synonym">Abyssinian cabbage</name>
    <dbReference type="NCBI Taxonomy" id="52824"/>
    <lineage>
        <taxon>Eukaryota</taxon>
        <taxon>Viridiplantae</taxon>
        <taxon>Streptophyta</taxon>
        <taxon>Embryophyta</taxon>
        <taxon>Tracheophyta</taxon>
        <taxon>Spermatophyta</taxon>
        <taxon>Magnoliopsida</taxon>
        <taxon>eudicotyledons</taxon>
        <taxon>Gunneridae</taxon>
        <taxon>Pentapetalae</taxon>
        <taxon>rosids</taxon>
        <taxon>malvids</taxon>
        <taxon>Brassicales</taxon>
        <taxon>Brassicaceae</taxon>
        <taxon>Brassiceae</taxon>
        <taxon>Brassica</taxon>
    </lineage>
</organism>
<name>A0A8X7PMW9_BRACI</name>
<reference evidence="2 3" key="1">
    <citation type="submission" date="2020-02" db="EMBL/GenBank/DDBJ databases">
        <authorList>
            <person name="Ma Q."/>
            <person name="Huang Y."/>
            <person name="Song X."/>
            <person name="Pei D."/>
        </authorList>
    </citation>
    <scope>NUCLEOTIDE SEQUENCE [LARGE SCALE GENOMIC DNA]</scope>
    <source>
        <strain evidence="2">Sxm20200214</strain>
        <tissue evidence="2">Leaf</tissue>
    </source>
</reference>
<evidence type="ECO:0000313" key="3">
    <source>
        <dbReference type="Proteomes" id="UP000886595"/>
    </source>
</evidence>
<evidence type="ECO:0000256" key="1">
    <source>
        <dbReference type="SAM" id="SignalP"/>
    </source>
</evidence>
<dbReference type="EMBL" id="JAAMPC010000016">
    <property type="protein sequence ID" value="KAG2254035.1"/>
    <property type="molecule type" value="Genomic_DNA"/>
</dbReference>
<feature type="signal peptide" evidence="1">
    <location>
        <begin position="1"/>
        <end position="27"/>
    </location>
</feature>